<dbReference type="SUPFAM" id="SSF46894">
    <property type="entry name" value="C-terminal effector domain of the bipartite response regulators"/>
    <property type="match status" value="1"/>
</dbReference>
<dbReference type="Gene3D" id="6.10.250.690">
    <property type="match status" value="1"/>
</dbReference>
<dbReference type="GO" id="GO:0006355">
    <property type="term" value="P:regulation of DNA-templated transcription"/>
    <property type="evidence" value="ECO:0007669"/>
    <property type="project" value="InterPro"/>
</dbReference>
<keyword evidence="5" id="KW-0804">Transcription</keyword>
<keyword evidence="3" id="KW-0805">Transcription regulation</keyword>
<evidence type="ECO:0000256" key="2">
    <source>
        <dbReference type="ARBA" id="ARBA00023012"/>
    </source>
</evidence>
<dbReference type="InterPro" id="IPR011006">
    <property type="entry name" value="CheY-like_superfamily"/>
</dbReference>
<dbReference type="SMART" id="SM00448">
    <property type="entry name" value="REC"/>
    <property type="match status" value="1"/>
</dbReference>
<dbReference type="Pfam" id="PF00486">
    <property type="entry name" value="Trans_reg_C"/>
    <property type="match status" value="1"/>
</dbReference>
<evidence type="ECO:0000256" key="7">
    <source>
        <dbReference type="PROSITE-ProRule" id="PRU01091"/>
    </source>
</evidence>
<dbReference type="FunFam" id="3.40.50.2300:FF:000001">
    <property type="entry name" value="DNA-binding response regulator PhoB"/>
    <property type="match status" value="1"/>
</dbReference>
<dbReference type="PROSITE" id="PS51755">
    <property type="entry name" value="OMPR_PHOB"/>
    <property type="match status" value="1"/>
</dbReference>
<evidence type="ECO:0000259" key="8">
    <source>
        <dbReference type="PROSITE" id="PS50110"/>
    </source>
</evidence>
<keyword evidence="1 6" id="KW-0597">Phosphoprotein</keyword>
<dbReference type="PROSITE" id="PS50110">
    <property type="entry name" value="RESPONSE_REGULATORY"/>
    <property type="match status" value="1"/>
</dbReference>
<evidence type="ECO:0000313" key="11">
    <source>
        <dbReference type="Proteomes" id="UP000315389"/>
    </source>
</evidence>
<dbReference type="CDD" id="cd17574">
    <property type="entry name" value="REC_OmpR"/>
    <property type="match status" value="1"/>
</dbReference>
<feature type="DNA-binding region" description="OmpR/PhoB-type" evidence="7">
    <location>
        <begin position="139"/>
        <end position="238"/>
    </location>
</feature>
<dbReference type="AlphaFoldDB" id="A0A542ZUT8"/>
<dbReference type="Gene3D" id="3.40.50.2300">
    <property type="match status" value="1"/>
</dbReference>
<sequence length="240" mass="26303">MDTMKSSTPDGRRALVVDDEQALARVLAGYLEREGFEVDLAFDGPSAVELARQSDPLVIILDLGLPGLDGVEVCRQIRTFSDCYILMLTARAEEIDTLIGLSVGADDYMTKPFSTRELIARVGVMMRRPRAAQSGVALTEQLVFGGLSIDPSAREVHLDGEPVALTRTEFDVLAALAAHPRQVFTRQALINAVWGGDWVGDEHLVDVHLLHVRQKLGDSAKEQKYVRTVRGVGYRMGTGQ</sequence>
<dbReference type="InterPro" id="IPR001789">
    <property type="entry name" value="Sig_transdc_resp-reg_receiver"/>
</dbReference>
<evidence type="ECO:0000256" key="5">
    <source>
        <dbReference type="ARBA" id="ARBA00023163"/>
    </source>
</evidence>
<proteinExistence type="predicted"/>
<dbReference type="GO" id="GO:0000156">
    <property type="term" value="F:phosphorelay response regulator activity"/>
    <property type="evidence" value="ECO:0007669"/>
    <property type="project" value="TreeGrafter"/>
</dbReference>
<dbReference type="InterPro" id="IPR016032">
    <property type="entry name" value="Sig_transdc_resp-reg_C-effctor"/>
</dbReference>
<dbReference type="GO" id="GO:0032993">
    <property type="term" value="C:protein-DNA complex"/>
    <property type="evidence" value="ECO:0007669"/>
    <property type="project" value="TreeGrafter"/>
</dbReference>
<name>A0A542ZUT8_RARFA</name>
<dbReference type="GO" id="GO:0005829">
    <property type="term" value="C:cytosol"/>
    <property type="evidence" value="ECO:0007669"/>
    <property type="project" value="TreeGrafter"/>
</dbReference>
<dbReference type="RefSeq" id="WP_142118542.1">
    <property type="nucleotide sequence ID" value="NZ_BAAASV010000003.1"/>
</dbReference>
<dbReference type="CDD" id="cd00383">
    <property type="entry name" value="trans_reg_C"/>
    <property type="match status" value="1"/>
</dbReference>
<dbReference type="InterPro" id="IPR036388">
    <property type="entry name" value="WH-like_DNA-bd_sf"/>
</dbReference>
<dbReference type="SMART" id="SM00862">
    <property type="entry name" value="Trans_reg_C"/>
    <property type="match status" value="1"/>
</dbReference>
<keyword evidence="4 7" id="KW-0238">DNA-binding</keyword>
<reference evidence="10 11" key="1">
    <citation type="submission" date="2019-06" db="EMBL/GenBank/DDBJ databases">
        <title>Sequencing the genomes of 1000 actinobacteria strains.</title>
        <authorList>
            <person name="Klenk H.-P."/>
        </authorList>
    </citation>
    <scope>NUCLEOTIDE SEQUENCE [LARGE SCALE GENOMIC DNA]</scope>
    <source>
        <strain evidence="10 11">DSM 4813</strain>
    </source>
</reference>
<protein>
    <submittedName>
        <fullName evidence="10">DNA-binding response OmpR family regulator</fullName>
    </submittedName>
</protein>
<dbReference type="SUPFAM" id="SSF52172">
    <property type="entry name" value="CheY-like"/>
    <property type="match status" value="1"/>
</dbReference>
<feature type="modified residue" description="4-aspartylphosphate" evidence="6">
    <location>
        <position position="62"/>
    </location>
</feature>
<dbReference type="InterPro" id="IPR039420">
    <property type="entry name" value="WalR-like"/>
</dbReference>
<evidence type="ECO:0000313" key="10">
    <source>
        <dbReference type="EMBL" id="TQL63960.1"/>
    </source>
</evidence>
<dbReference type="Pfam" id="PF00072">
    <property type="entry name" value="Response_reg"/>
    <property type="match status" value="1"/>
</dbReference>
<accession>A0A542ZUT8</accession>
<evidence type="ECO:0000256" key="1">
    <source>
        <dbReference type="ARBA" id="ARBA00022553"/>
    </source>
</evidence>
<keyword evidence="11" id="KW-1185">Reference proteome</keyword>
<dbReference type="PANTHER" id="PTHR48111:SF4">
    <property type="entry name" value="DNA-BINDING DUAL TRANSCRIPTIONAL REGULATOR OMPR"/>
    <property type="match status" value="1"/>
</dbReference>
<dbReference type="FunFam" id="1.10.10.10:FF:000018">
    <property type="entry name" value="DNA-binding response regulator ResD"/>
    <property type="match status" value="1"/>
</dbReference>
<evidence type="ECO:0000259" key="9">
    <source>
        <dbReference type="PROSITE" id="PS51755"/>
    </source>
</evidence>
<dbReference type="InterPro" id="IPR001867">
    <property type="entry name" value="OmpR/PhoB-type_DNA-bd"/>
</dbReference>
<dbReference type="Gene3D" id="1.10.10.10">
    <property type="entry name" value="Winged helix-like DNA-binding domain superfamily/Winged helix DNA-binding domain"/>
    <property type="match status" value="1"/>
</dbReference>
<dbReference type="PANTHER" id="PTHR48111">
    <property type="entry name" value="REGULATOR OF RPOS"/>
    <property type="match status" value="1"/>
</dbReference>
<dbReference type="EMBL" id="VFOS01000001">
    <property type="protein sequence ID" value="TQL63960.1"/>
    <property type="molecule type" value="Genomic_DNA"/>
</dbReference>
<dbReference type="GO" id="GO:0000976">
    <property type="term" value="F:transcription cis-regulatory region binding"/>
    <property type="evidence" value="ECO:0007669"/>
    <property type="project" value="TreeGrafter"/>
</dbReference>
<evidence type="ECO:0000256" key="6">
    <source>
        <dbReference type="PROSITE-ProRule" id="PRU00169"/>
    </source>
</evidence>
<keyword evidence="2" id="KW-0902">Two-component regulatory system</keyword>
<dbReference type="OrthoDB" id="3197131at2"/>
<dbReference type="Proteomes" id="UP000315389">
    <property type="component" value="Unassembled WGS sequence"/>
</dbReference>
<feature type="domain" description="OmpR/PhoB-type" evidence="9">
    <location>
        <begin position="139"/>
        <end position="238"/>
    </location>
</feature>
<gene>
    <name evidence="10" type="ORF">FB461_0440</name>
</gene>
<comment type="caution">
    <text evidence="10">The sequence shown here is derived from an EMBL/GenBank/DDBJ whole genome shotgun (WGS) entry which is preliminary data.</text>
</comment>
<organism evidence="10 11">
    <name type="scientific">Rarobacter faecitabidus</name>
    <dbReference type="NCBI Taxonomy" id="13243"/>
    <lineage>
        <taxon>Bacteria</taxon>
        <taxon>Bacillati</taxon>
        <taxon>Actinomycetota</taxon>
        <taxon>Actinomycetes</taxon>
        <taxon>Micrococcales</taxon>
        <taxon>Rarobacteraceae</taxon>
        <taxon>Rarobacter</taxon>
    </lineage>
</organism>
<evidence type="ECO:0000256" key="3">
    <source>
        <dbReference type="ARBA" id="ARBA00023015"/>
    </source>
</evidence>
<evidence type="ECO:0000256" key="4">
    <source>
        <dbReference type="ARBA" id="ARBA00023125"/>
    </source>
</evidence>
<feature type="domain" description="Response regulatory" evidence="8">
    <location>
        <begin position="13"/>
        <end position="126"/>
    </location>
</feature>